<feature type="compositionally biased region" description="Low complexity" evidence="1">
    <location>
        <begin position="199"/>
        <end position="215"/>
    </location>
</feature>
<evidence type="ECO:0000313" key="3">
    <source>
        <dbReference type="EMBL" id="KAF9520976.1"/>
    </source>
</evidence>
<keyword evidence="2" id="KW-0812">Transmembrane</keyword>
<dbReference type="Proteomes" id="UP000886523">
    <property type="component" value="Unassembled WGS sequence"/>
</dbReference>
<proteinExistence type="predicted"/>
<name>A0A9P6BB71_9AGAM</name>
<reference evidence="3" key="1">
    <citation type="journal article" date="2020" name="Nat. Commun.">
        <title>Large-scale genome sequencing of mycorrhizal fungi provides insights into the early evolution of symbiotic traits.</title>
        <authorList>
            <person name="Miyauchi S."/>
            <person name="Kiss E."/>
            <person name="Kuo A."/>
            <person name="Drula E."/>
            <person name="Kohler A."/>
            <person name="Sanchez-Garcia M."/>
            <person name="Morin E."/>
            <person name="Andreopoulos B."/>
            <person name="Barry K.W."/>
            <person name="Bonito G."/>
            <person name="Buee M."/>
            <person name="Carver A."/>
            <person name="Chen C."/>
            <person name="Cichocki N."/>
            <person name="Clum A."/>
            <person name="Culley D."/>
            <person name="Crous P.W."/>
            <person name="Fauchery L."/>
            <person name="Girlanda M."/>
            <person name="Hayes R.D."/>
            <person name="Keri Z."/>
            <person name="LaButti K."/>
            <person name="Lipzen A."/>
            <person name="Lombard V."/>
            <person name="Magnuson J."/>
            <person name="Maillard F."/>
            <person name="Murat C."/>
            <person name="Nolan M."/>
            <person name="Ohm R.A."/>
            <person name="Pangilinan J."/>
            <person name="Pereira M.F."/>
            <person name="Perotto S."/>
            <person name="Peter M."/>
            <person name="Pfister S."/>
            <person name="Riley R."/>
            <person name="Sitrit Y."/>
            <person name="Stielow J.B."/>
            <person name="Szollosi G."/>
            <person name="Zifcakova L."/>
            <person name="Stursova M."/>
            <person name="Spatafora J.W."/>
            <person name="Tedersoo L."/>
            <person name="Vaario L.M."/>
            <person name="Yamada A."/>
            <person name="Yan M."/>
            <person name="Wang P."/>
            <person name="Xu J."/>
            <person name="Bruns T."/>
            <person name="Baldrian P."/>
            <person name="Vilgalys R."/>
            <person name="Dunand C."/>
            <person name="Henrissat B."/>
            <person name="Grigoriev I.V."/>
            <person name="Hibbett D."/>
            <person name="Nagy L.G."/>
            <person name="Martin F.M."/>
        </authorList>
    </citation>
    <scope>NUCLEOTIDE SEQUENCE</scope>
    <source>
        <strain evidence="3">UP504</strain>
    </source>
</reference>
<feature type="region of interest" description="Disordered" evidence="1">
    <location>
        <begin position="240"/>
        <end position="275"/>
    </location>
</feature>
<evidence type="ECO:0000256" key="1">
    <source>
        <dbReference type="SAM" id="MobiDB-lite"/>
    </source>
</evidence>
<dbReference type="EMBL" id="MU128909">
    <property type="protein sequence ID" value="KAF9520976.1"/>
    <property type="molecule type" value="Genomic_DNA"/>
</dbReference>
<organism evidence="3 4">
    <name type="scientific">Hydnum rufescens UP504</name>
    <dbReference type="NCBI Taxonomy" id="1448309"/>
    <lineage>
        <taxon>Eukaryota</taxon>
        <taxon>Fungi</taxon>
        <taxon>Dikarya</taxon>
        <taxon>Basidiomycota</taxon>
        <taxon>Agaricomycotina</taxon>
        <taxon>Agaricomycetes</taxon>
        <taxon>Cantharellales</taxon>
        <taxon>Hydnaceae</taxon>
        <taxon>Hydnum</taxon>
    </lineage>
</organism>
<feature type="transmembrane region" description="Helical" evidence="2">
    <location>
        <begin position="88"/>
        <end position="109"/>
    </location>
</feature>
<evidence type="ECO:0008006" key="5">
    <source>
        <dbReference type="Google" id="ProtNLM"/>
    </source>
</evidence>
<keyword evidence="2" id="KW-0472">Membrane</keyword>
<evidence type="ECO:0000313" key="4">
    <source>
        <dbReference type="Proteomes" id="UP000886523"/>
    </source>
</evidence>
<dbReference type="OrthoDB" id="5428737at2759"/>
<feature type="compositionally biased region" description="Low complexity" evidence="1">
    <location>
        <begin position="253"/>
        <end position="269"/>
    </location>
</feature>
<dbReference type="AlphaFoldDB" id="A0A9P6BB71"/>
<keyword evidence="2" id="KW-1133">Transmembrane helix</keyword>
<accession>A0A9P6BB71</accession>
<evidence type="ECO:0000256" key="2">
    <source>
        <dbReference type="SAM" id="Phobius"/>
    </source>
</evidence>
<feature type="region of interest" description="Disordered" evidence="1">
    <location>
        <begin position="182"/>
        <end position="227"/>
    </location>
</feature>
<protein>
    <recommendedName>
        <fullName evidence="5">DUF1746 domain-containing protein</fullName>
    </recommendedName>
</protein>
<sequence>MLRLIFRALAQSQFSRPRDMDRSLRFFFLFACFLNIGPILRHVFFPGIYEPRGLLLDFVGRGKRPSLLSECSDGISHSNRTATPVTRLQVIFIDVAIFLLQVIMLVIAFEIGHADPDGPDALAYVSSNAEPISSPSSADGAHCGQSSQQDCNFMFTELIAPEKYDYQTPILHLRLRPTIKRILNPPPAPRDGDLPMPNTSSLPSRSRTRSSQSTRNPDLSGMGESTIGRIWSTVQRNVGEMQATHSNSNTQPTAGDGTTGRTTEGRVPGSMPPAG</sequence>
<keyword evidence="4" id="KW-1185">Reference proteome</keyword>
<feature type="transmembrane region" description="Helical" evidence="2">
    <location>
        <begin position="26"/>
        <end position="49"/>
    </location>
</feature>
<feature type="compositionally biased region" description="Polar residues" evidence="1">
    <location>
        <begin position="243"/>
        <end position="252"/>
    </location>
</feature>
<comment type="caution">
    <text evidence="3">The sequence shown here is derived from an EMBL/GenBank/DDBJ whole genome shotgun (WGS) entry which is preliminary data.</text>
</comment>
<gene>
    <name evidence="3" type="ORF">BS47DRAFT_1261</name>
</gene>